<dbReference type="OrthoDB" id="5362512at2759"/>
<name>A0A6G1IW85_9PLEO</name>
<dbReference type="Proteomes" id="UP000799291">
    <property type="component" value="Unassembled WGS sequence"/>
</dbReference>
<dbReference type="AlphaFoldDB" id="A0A6G1IW85"/>
<reference evidence="2" key="1">
    <citation type="journal article" date="2020" name="Stud. Mycol.">
        <title>101 Dothideomycetes genomes: a test case for predicting lifestyles and emergence of pathogens.</title>
        <authorList>
            <person name="Haridas S."/>
            <person name="Albert R."/>
            <person name="Binder M."/>
            <person name="Bloem J."/>
            <person name="Labutti K."/>
            <person name="Salamov A."/>
            <person name="Andreopoulos B."/>
            <person name="Baker S."/>
            <person name="Barry K."/>
            <person name="Bills G."/>
            <person name="Bluhm B."/>
            <person name="Cannon C."/>
            <person name="Castanera R."/>
            <person name="Culley D."/>
            <person name="Daum C."/>
            <person name="Ezra D."/>
            <person name="Gonzalez J."/>
            <person name="Henrissat B."/>
            <person name="Kuo A."/>
            <person name="Liang C."/>
            <person name="Lipzen A."/>
            <person name="Lutzoni F."/>
            <person name="Magnuson J."/>
            <person name="Mondo S."/>
            <person name="Nolan M."/>
            <person name="Ohm R."/>
            <person name="Pangilinan J."/>
            <person name="Park H.-J."/>
            <person name="Ramirez L."/>
            <person name="Alfaro M."/>
            <person name="Sun H."/>
            <person name="Tritt A."/>
            <person name="Yoshinaga Y."/>
            <person name="Zwiers L.-H."/>
            <person name="Turgeon B."/>
            <person name="Goodwin S."/>
            <person name="Spatafora J."/>
            <person name="Crous P."/>
            <person name="Grigoriev I."/>
        </authorList>
    </citation>
    <scope>NUCLEOTIDE SEQUENCE</scope>
    <source>
        <strain evidence="2">CBS 122367</strain>
    </source>
</reference>
<dbReference type="InterPro" id="IPR010730">
    <property type="entry name" value="HET"/>
</dbReference>
<dbReference type="Pfam" id="PF06985">
    <property type="entry name" value="HET"/>
    <property type="match status" value="1"/>
</dbReference>
<accession>A0A6G1IW85</accession>
<dbReference type="EMBL" id="MU005588">
    <property type="protein sequence ID" value="KAF2682223.1"/>
    <property type="molecule type" value="Genomic_DNA"/>
</dbReference>
<evidence type="ECO:0000313" key="3">
    <source>
        <dbReference type="Proteomes" id="UP000799291"/>
    </source>
</evidence>
<evidence type="ECO:0000313" key="2">
    <source>
        <dbReference type="EMBL" id="KAF2682223.1"/>
    </source>
</evidence>
<dbReference type="PANTHER" id="PTHR33112">
    <property type="entry name" value="DOMAIN PROTEIN, PUTATIVE-RELATED"/>
    <property type="match status" value="1"/>
</dbReference>
<evidence type="ECO:0000259" key="1">
    <source>
        <dbReference type="Pfam" id="PF06985"/>
    </source>
</evidence>
<gene>
    <name evidence="2" type="ORF">K458DRAFT_370889</name>
</gene>
<organism evidence="2 3">
    <name type="scientific">Lentithecium fluviatile CBS 122367</name>
    <dbReference type="NCBI Taxonomy" id="1168545"/>
    <lineage>
        <taxon>Eukaryota</taxon>
        <taxon>Fungi</taxon>
        <taxon>Dikarya</taxon>
        <taxon>Ascomycota</taxon>
        <taxon>Pezizomycotina</taxon>
        <taxon>Dothideomycetes</taxon>
        <taxon>Pleosporomycetidae</taxon>
        <taxon>Pleosporales</taxon>
        <taxon>Massarineae</taxon>
        <taxon>Lentitheciaceae</taxon>
        <taxon>Lentithecium</taxon>
    </lineage>
</organism>
<protein>
    <recommendedName>
        <fullName evidence="1">Heterokaryon incompatibility domain-containing protein</fullName>
    </recommendedName>
</protein>
<dbReference type="PANTHER" id="PTHR33112:SF16">
    <property type="entry name" value="HETEROKARYON INCOMPATIBILITY DOMAIN-CONTAINING PROTEIN"/>
    <property type="match status" value="1"/>
</dbReference>
<keyword evidence="3" id="KW-1185">Reference proteome</keyword>
<sequence length="408" mass="46518">MDRVYSHSYCNISVLAAADSSQGLFFPRNPHSFRDTEAEVCIRGFKSTADSADYIKCMVLDGCMWSDQVTRAPLNQRGWVLQERLLSPRVLHFGRQQLFWECKEQAAAECYPYGLPQLMSYFAQDFKHYLLPLVPTQQRPIWEDIVYVYSRTKLTNNTDKLIALSGLAKRMGAISQDDFVAGIWRQKLPAQLLWTVSSSQNVDGRPSCRYKAYFAPTWSWASVNGKISFRSIGIEKTLLFVAGEPHLEHCSANRTGAVRGGHLDLQGWLRSFYLTGRGLPRHVANWNTHEGHVGAHVNIEEIHCKSSKNWIYLDDPQRDYENQSQTGAFWCMIGGVGPISNRKGIYSHCILLKVVDKEQGVYERIGMVFMRFDIEDADAILERFKGIPMETPVSCRAYSEGMHTIRII</sequence>
<feature type="domain" description="Heterokaryon incompatibility" evidence="1">
    <location>
        <begin position="1"/>
        <end position="83"/>
    </location>
</feature>
<proteinExistence type="predicted"/>